<evidence type="ECO:0000313" key="21">
    <source>
        <dbReference type="Proteomes" id="UP001229244"/>
    </source>
</evidence>
<dbReference type="GO" id="GO:0051073">
    <property type="term" value="F:adenosylcobinamide-GDP ribazoletransferase activity"/>
    <property type="evidence" value="ECO:0007669"/>
    <property type="project" value="UniProtKB-UniRule"/>
</dbReference>
<dbReference type="EC" id="2.7.8.26" evidence="5 19"/>
<evidence type="ECO:0000256" key="1">
    <source>
        <dbReference type="ARBA" id="ARBA00001946"/>
    </source>
</evidence>
<protein>
    <recommendedName>
        <fullName evidence="6 19">Adenosylcobinamide-GDP ribazoletransferase</fullName>
        <ecNumber evidence="5 19">2.7.8.26</ecNumber>
    </recommendedName>
    <alternativeName>
        <fullName evidence="16 19">Cobalamin synthase</fullName>
    </alternativeName>
    <alternativeName>
        <fullName evidence="15 19">Cobalamin-5'-phosphate synthase</fullName>
    </alternativeName>
</protein>
<evidence type="ECO:0000256" key="18">
    <source>
        <dbReference type="ARBA" id="ARBA00049504"/>
    </source>
</evidence>
<keyword evidence="7 19" id="KW-1003">Cell membrane</keyword>
<evidence type="ECO:0000256" key="15">
    <source>
        <dbReference type="ARBA" id="ARBA00032605"/>
    </source>
</evidence>
<evidence type="ECO:0000313" key="20">
    <source>
        <dbReference type="EMBL" id="MDQ0316995.1"/>
    </source>
</evidence>
<keyword evidence="11 19" id="KW-0460">Magnesium</keyword>
<evidence type="ECO:0000256" key="19">
    <source>
        <dbReference type="HAMAP-Rule" id="MF_00719"/>
    </source>
</evidence>
<proteinExistence type="inferred from homology"/>
<comment type="similarity">
    <text evidence="4 19">Belongs to the CobS family.</text>
</comment>
<evidence type="ECO:0000256" key="4">
    <source>
        <dbReference type="ARBA" id="ARBA00010561"/>
    </source>
</evidence>
<keyword evidence="12 19" id="KW-1133">Transmembrane helix</keyword>
<keyword evidence="9 19" id="KW-0808">Transferase</keyword>
<reference evidence="20" key="1">
    <citation type="submission" date="2023-07" db="EMBL/GenBank/DDBJ databases">
        <title>Genomic Encyclopedia of Type Strains, Phase IV (KMG-IV): sequencing the most valuable type-strain genomes for metagenomic binning, comparative biology and taxonomic classification.</title>
        <authorList>
            <person name="Goeker M."/>
        </authorList>
    </citation>
    <scope>NUCLEOTIDE SEQUENCE</scope>
    <source>
        <strain evidence="20">DSM 21202</strain>
    </source>
</reference>
<evidence type="ECO:0000256" key="10">
    <source>
        <dbReference type="ARBA" id="ARBA00022692"/>
    </source>
</evidence>
<dbReference type="GO" id="GO:0008818">
    <property type="term" value="F:cobalamin 5'-phosphate synthase activity"/>
    <property type="evidence" value="ECO:0007669"/>
    <property type="project" value="UniProtKB-UniRule"/>
</dbReference>
<dbReference type="HAMAP" id="MF_00719">
    <property type="entry name" value="CobS"/>
    <property type="match status" value="1"/>
</dbReference>
<dbReference type="InterPro" id="IPR003805">
    <property type="entry name" value="CobS"/>
</dbReference>
<keyword evidence="10 19" id="KW-0812">Transmembrane</keyword>
<organism evidence="20 21">
    <name type="scientific">Amorphus orientalis</name>
    <dbReference type="NCBI Taxonomy" id="649198"/>
    <lineage>
        <taxon>Bacteria</taxon>
        <taxon>Pseudomonadati</taxon>
        <taxon>Pseudomonadota</taxon>
        <taxon>Alphaproteobacteria</taxon>
        <taxon>Hyphomicrobiales</taxon>
        <taxon>Amorphaceae</taxon>
        <taxon>Amorphus</taxon>
    </lineage>
</organism>
<evidence type="ECO:0000256" key="14">
    <source>
        <dbReference type="ARBA" id="ARBA00025228"/>
    </source>
</evidence>
<comment type="function">
    <text evidence="14 19">Joins adenosylcobinamide-GDP and alpha-ribazole to generate adenosylcobalamin (Ado-cobalamin). Also synthesizes adenosylcobalamin 5'-phosphate from adenosylcobinamide-GDP and alpha-ribazole 5'-phosphate.</text>
</comment>
<name>A0AAE4AU60_9HYPH</name>
<sequence length="270" mass="27104">MSDRRSDGPVAAYLADSVVCLRFFSRLTPALPASVSALAGRRRMVGAVRALPVASLAIALPAAIALVVVLLVGLPPLAASGIALAVLAVTTGALHEDGLADVCDGFFGGRDAPQRLEIMRDSRTGAFGALGLALTVLVRASLLAAVAEQAGALSAGLALLAAAVASRTALLWPWIKTPPARPDGLARLVGRPDPSAAALAAATALVLVLVMTPGFAPVAVVPGAIGALAVAWGMSRAAEWRIGGHTGDVLGATQQLAEIVMLAAIVVTLT</sequence>
<gene>
    <name evidence="19" type="primary">cobS</name>
    <name evidence="20" type="ORF">J2S73_003472</name>
</gene>
<comment type="catalytic activity">
    <reaction evidence="17 19">
        <text>alpha-ribazole + adenosylcob(III)inamide-GDP = adenosylcob(III)alamin + GMP + H(+)</text>
        <dbReference type="Rhea" id="RHEA:16049"/>
        <dbReference type="ChEBI" id="CHEBI:10329"/>
        <dbReference type="ChEBI" id="CHEBI:15378"/>
        <dbReference type="ChEBI" id="CHEBI:18408"/>
        <dbReference type="ChEBI" id="CHEBI:58115"/>
        <dbReference type="ChEBI" id="CHEBI:60487"/>
        <dbReference type="EC" id="2.7.8.26"/>
    </reaction>
</comment>
<evidence type="ECO:0000256" key="11">
    <source>
        <dbReference type="ARBA" id="ARBA00022842"/>
    </source>
</evidence>
<dbReference type="PANTHER" id="PTHR34148:SF1">
    <property type="entry name" value="ADENOSYLCOBINAMIDE-GDP RIBAZOLETRANSFERASE"/>
    <property type="match status" value="1"/>
</dbReference>
<evidence type="ECO:0000256" key="17">
    <source>
        <dbReference type="ARBA" id="ARBA00048623"/>
    </source>
</evidence>
<keyword evidence="13 19" id="KW-0472">Membrane</keyword>
<evidence type="ECO:0000256" key="9">
    <source>
        <dbReference type="ARBA" id="ARBA00022679"/>
    </source>
</evidence>
<keyword evidence="21" id="KW-1185">Reference proteome</keyword>
<feature type="transmembrane region" description="Helical" evidence="19">
    <location>
        <begin position="125"/>
        <end position="147"/>
    </location>
</feature>
<dbReference type="Proteomes" id="UP001229244">
    <property type="component" value="Unassembled WGS sequence"/>
</dbReference>
<evidence type="ECO:0000256" key="8">
    <source>
        <dbReference type="ARBA" id="ARBA00022573"/>
    </source>
</evidence>
<evidence type="ECO:0000256" key="2">
    <source>
        <dbReference type="ARBA" id="ARBA00004651"/>
    </source>
</evidence>
<evidence type="ECO:0000256" key="12">
    <source>
        <dbReference type="ARBA" id="ARBA00022989"/>
    </source>
</evidence>
<comment type="catalytic activity">
    <reaction evidence="18 19">
        <text>alpha-ribazole 5'-phosphate + adenosylcob(III)inamide-GDP = adenosylcob(III)alamin 5'-phosphate + GMP + H(+)</text>
        <dbReference type="Rhea" id="RHEA:23560"/>
        <dbReference type="ChEBI" id="CHEBI:15378"/>
        <dbReference type="ChEBI" id="CHEBI:57918"/>
        <dbReference type="ChEBI" id="CHEBI:58115"/>
        <dbReference type="ChEBI" id="CHEBI:60487"/>
        <dbReference type="ChEBI" id="CHEBI:60493"/>
        <dbReference type="EC" id="2.7.8.26"/>
    </reaction>
</comment>
<dbReference type="GO" id="GO:0005886">
    <property type="term" value="C:plasma membrane"/>
    <property type="evidence" value="ECO:0007669"/>
    <property type="project" value="UniProtKB-SubCell"/>
</dbReference>
<evidence type="ECO:0000256" key="6">
    <source>
        <dbReference type="ARBA" id="ARBA00015850"/>
    </source>
</evidence>
<dbReference type="AlphaFoldDB" id="A0AAE4AU60"/>
<dbReference type="EMBL" id="JAUSUL010000004">
    <property type="protein sequence ID" value="MDQ0316995.1"/>
    <property type="molecule type" value="Genomic_DNA"/>
</dbReference>
<comment type="caution">
    <text evidence="20">The sequence shown here is derived from an EMBL/GenBank/DDBJ whole genome shotgun (WGS) entry which is preliminary data.</text>
</comment>
<evidence type="ECO:0000256" key="5">
    <source>
        <dbReference type="ARBA" id="ARBA00013200"/>
    </source>
</evidence>
<accession>A0AAE4AU60</accession>
<evidence type="ECO:0000256" key="16">
    <source>
        <dbReference type="ARBA" id="ARBA00032853"/>
    </source>
</evidence>
<evidence type="ECO:0000256" key="3">
    <source>
        <dbReference type="ARBA" id="ARBA00004663"/>
    </source>
</evidence>
<feature type="transmembrane region" description="Helical" evidence="19">
    <location>
        <begin position="196"/>
        <end position="212"/>
    </location>
</feature>
<keyword evidence="8 19" id="KW-0169">Cobalamin biosynthesis</keyword>
<feature type="transmembrane region" description="Helical" evidence="19">
    <location>
        <begin position="153"/>
        <end position="175"/>
    </location>
</feature>
<dbReference type="PANTHER" id="PTHR34148">
    <property type="entry name" value="ADENOSYLCOBINAMIDE-GDP RIBAZOLETRANSFERASE"/>
    <property type="match status" value="1"/>
</dbReference>
<comment type="cofactor">
    <cofactor evidence="1 19">
        <name>Mg(2+)</name>
        <dbReference type="ChEBI" id="CHEBI:18420"/>
    </cofactor>
</comment>
<comment type="subcellular location">
    <subcellularLocation>
        <location evidence="2 19">Cell membrane</location>
        <topology evidence="2 19">Multi-pass membrane protein</topology>
    </subcellularLocation>
</comment>
<evidence type="ECO:0000256" key="13">
    <source>
        <dbReference type="ARBA" id="ARBA00023136"/>
    </source>
</evidence>
<dbReference type="GO" id="GO:0009236">
    <property type="term" value="P:cobalamin biosynthetic process"/>
    <property type="evidence" value="ECO:0007669"/>
    <property type="project" value="UniProtKB-UniRule"/>
</dbReference>
<feature type="transmembrane region" description="Helical" evidence="19">
    <location>
        <begin position="50"/>
        <end position="71"/>
    </location>
</feature>
<evidence type="ECO:0000256" key="7">
    <source>
        <dbReference type="ARBA" id="ARBA00022475"/>
    </source>
</evidence>
<comment type="pathway">
    <text evidence="3 19">Cofactor biosynthesis; adenosylcobalamin biosynthesis; adenosylcobalamin from cob(II)yrinate a,c-diamide: step 7/7.</text>
</comment>
<dbReference type="Pfam" id="PF02654">
    <property type="entry name" value="CobS"/>
    <property type="match status" value="1"/>
</dbReference>
<dbReference type="RefSeq" id="WP_306886894.1">
    <property type="nucleotide sequence ID" value="NZ_JAUSUL010000004.1"/>
</dbReference>